<dbReference type="Gene3D" id="3.30.1130.10">
    <property type="match status" value="2"/>
</dbReference>
<evidence type="ECO:0000256" key="4">
    <source>
        <dbReference type="ARBA" id="ARBA00023002"/>
    </source>
</evidence>
<protein>
    <recommendedName>
        <fullName evidence="5">NADPH-dependent 7-cyano-7-deazaguanine reductase</fullName>
        <ecNumber evidence="5">1.7.1.13</ecNumber>
    </recommendedName>
    <alternativeName>
        <fullName evidence="5">7-cyano-7-carbaguanine reductase</fullName>
    </alternativeName>
    <alternativeName>
        <fullName evidence="5">NADPH-dependent nitrile oxidoreductase</fullName>
    </alternativeName>
    <alternativeName>
        <fullName evidence="5">PreQ(0) reductase</fullName>
    </alternativeName>
</protein>
<keyword evidence="3 5" id="KW-0521">NADP</keyword>
<dbReference type="NCBIfam" id="TIGR03138">
    <property type="entry name" value="QueF"/>
    <property type="match status" value="1"/>
</dbReference>
<dbReference type="GO" id="GO:0033739">
    <property type="term" value="F:preQ1 synthase activity"/>
    <property type="evidence" value="ECO:0007669"/>
    <property type="project" value="UniProtKB-EC"/>
</dbReference>
<feature type="binding site" evidence="5">
    <location>
        <begin position="258"/>
        <end position="259"/>
    </location>
    <ligand>
        <name>NADPH</name>
        <dbReference type="ChEBI" id="CHEBI:57783"/>
    </ligand>
</feature>
<dbReference type="HAMAP" id="MF_00817">
    <property type="entry name" value="QueF_type2"/>
    <property type="match status" value="1"/>
</dbReference>
<comment type="subunit">
    <text evidence="5">Homodimer.</text>
</comment>
<dbReference type="RefSeq" id="WP_243479673.1">
    <property type="nucleotide sequence ID" value="NZ_CP063982.1"/>
</dbReference>
<evidence type="ECO:0000256" key="6">
    <source>
        <dbReference type="SAM" id="MobiDB-lite"/>
    </source>
</evidence>
<evidence type="ECO:0000256" key="1">
    <source>
        <dbReference type="ARBA" id="ARBA00022490"/>
    </source>
</evidence>
<dbReference type="PIRSF" id="PIRSF004750">
    <property type="entry name" value="Nitrile_oxidored_YqcD_prd"/>
    <property type="match status" value="1"/>
</dbReference>
<evidence type="ECO:0000313" key="8">
    <source>
        <dbReference type="EMBL" id="UOD51207.1"/>
    </source>
</evidence>
<proteinExistence type="inferred from homology"/>
<dbReference type="InterPro" id="IPR016428">
    <property type="entry name" value="QueF_type2"/>
</dbReference>
<name>A0ABY4ALR9_9BURK</name>
<dbReference type="Pfam" id="PF14819">
    <property type="entry name" value="QueF_N"/>
    <property type="match status" value="1"/>
</dbReference>
<feature type="active site" description="Thioimide intermediate" evidence="5">
    <location>
        <position position="190"/>
    </location>
</feature>
<reference evidence="8 9" key="1">
    <citation type="submission" date="2020-11" db="EMBL/GenBank/DDBJ databases">
        <title>Algicoccus daihaiensis sp.nov., isolated from Daihai Lake in Inner Mongolia.</title>
        <authorList>
            <person name="Kai J."/>
        </authorList>
    </citation>
    <scope>NUCLEOTIDE SEQUENCE [LARGE SCALE GENOMIC DNA]</scope>
    <source>
        <strain evidence="9">f23</strain>
    </source>
</reference>
<evidence type="ECO:0000313" key="9">
    <source>
        <dbReference type="Proteomes" id="UP000831607"/>
    </source>
</evidence>
<accession>A0ABY4ALR9</accession>
<keyword evidence="1 5" id="KW-0963">Cytoplasm</keyword>
<keyword evidence="2 5" id="KW-0671">Queuosine biosynthesis</keyword>
<comment type="similarity">
    <text evidence="5">Belongs to the GTP cyclohydrolase I family. QueF type 2 subfamily.</text>
</comment>
<feature type="binding site" evidence="5">
    <location>
        <begin position="88"/>
        <end position="90"/>
    </location>
    <ligand>
        <name>substrate</name>
    </ligand>
</feature>
<dbReference type="EMBL" id="CP063982">
    <property type="protein sequence ID" value="UOD51207.1"/>
    <property type="molecule type" value="Genomic_DNA"/>
</dbReference>
<dbReference type="InterPro" id="IPR043133">
    <property type="entry name" value="GTP-CH-I_C/QueF"/>
</dbReference>
<comment type="catalytic activity">
    <reaction evidence="5">
        <text>7-aminomethyl-7-carbaguanine + 2 NADP(+) = 7-cyano-7-carbaguanine + 2 NADPH + 3 H(+)</text>
        <dbReference type="Rhea" id="RHEA:13409"/>
        <dbReference type="ChEBI" id="CHEBI:15378"/>
        <dbReference type="ChEBI" id="CHEBI:45075"/>
        <dbReference type="ChEBI" id="CHEBI:57783"/>
        <dbReference type="ChEBI" id="CHEBI:58349"/>
        <dbReference type="ChEBI" id="CHEBI:58703"/>
        <dbReference type="EC" id="1.7.1.13"/>
    </reaction>
</comment>
<feature type="domain" description="NADPH-dependent 7-cyano-7-deazaguanine reductase N-terminal" evidence="7">
    <location>
        <begin position="21"/>
        <end position="130"/>
    </location>
</feature>
<feature type="binding site" evidence="5">
    <location>
        <begin position="90"/>
        <end position="91"/>
    </location>
    <ligand>
        <name>NADPH</name>
        <dbReference type="ChEBI" id="CHEBI:57783"/>
    </ligand>
</feature>
<organism evidence="8 9">
    <name type="scientific">Orrella daihaiensis</name>
    <dbReference type="NCBI Taxonomy" id="2782176"/>
    <lineage>
        <taxon>Bacteria</taxon>
        <taxon>Pseudomonadati</taxon>
        <taxon>Pseudomonadota</taxon>
        <taxon>Betaproteobacteria</taxon>
        <taxon>Burkholderiales</taxon>
        <taxon>Alcaligenaceae</taxon>
        <taxon>Orrella</taxon>
    </lineage>
</organism>
<comment type="pathway">
    <text evidence="5">tRNA modification; tRNA-queuosine biosynthesis.</text>
</comment>
<dbReference type="Proteomes" id="UP000831607">
    <property type="component" value="Chromosome"/>
</dbReference>
<sequence length="283" mass="31970">MKSPELPTHDQALPLGKDSRYPSHYDPSLLYPIARSLGRDAIGLSANSLPFIGWDLWRGYELSWLNLNGLPCTAILKVWVPATSANIVESKSFKLYLNSLNNERFSSIHSLQERIEADIDAAAGAKVKTQIITPDRFNQEPVSEPGQDSKCLDDQDISINEYEPNPNLLRLASDKLISESVFSRLLKSNCPVTGQPDWGSLHITYRGRAIDHATLLRYIVSFRQHQGFHEQCVEQMFCDIMTHCQPQSLSIYARYTRRGGMDINPWRATPDTAEPNLLRSAQQ</sequence>
<feature type="active site" description="Proton donor" evidence="5">
    <location>
        <position position="197"/>
    </location>
</feature>
<dbReference type="InterPro" id="IPR029500">
    <property type="entry name" value="QueF"/>
</dbReference>
<dbReference type="InterPro" id="IPR029139">
    <property type="entry name" value="QueF_N"/>
</dbReference>
<evidence type="ECO:0000256" key="2">
    <source>
        <dbReference type="ARBA" id="ARBA00022785"/>
    </source>
</evidence>
<comment type="subcellular location">
    <subcellularLocation>
        <location evidence="5">Cytoplasm</location>
    </subcellularLocation>
</comment>
<evidence type="ECO:0000259" key="7">
    <source>
        <dbReference type="Pfam" id="PF14819"/>
    </source>
</evidence>
<comment type="function">
    <text evidence="5">Catalyzes the NADPH-dependent reduction of 7-cyano-7-deazaguanine (preQ0) to 7-aminomethyl-7-deazaguanine (preQ1).</text>
</comment>
<dbReference type="EC" id="1.7.1.13" evidence="5"/>
<evidence type="ECO:0000256" key="5">
    <source>
        <dbReference type="HAMAP-Rule" id="MF_00817"/>
    </source>
</evidence>
<dbReference type="SUPFAM" id="SSF55620">
    <property type="entry name" value="Tetrahydrobiopterin biosynthesis enzymes-like"/>
    <property type="match status" value="1"/>
</dbReference>
<gene>
    <name evidence="5 8" type="primary">queF</name>
    <name evidence="8" type="ORF">DHf2319_04760</name>
</gene>
<feature type="binding site" evidence="5">
    <location>
        <begin position="229"/>
        <end position="230"/>
    </location>
    <ligand>
        <name>substrate</name>
    </ligand>
</feature>
<evidence type="ECO:0000256" key="3">
    <source>
        <dbReference type="ARBA" id="ARBA00022857"/>
    </source>
</evidence>
<dbReference type="PANTHER" id="PTHR34354">
    <property type="entry name" value="NADPH-DEPENDENT 7-CYANO-7-DEAZAGUANINE REDUCTASE"/>
    <property type="match status" value="1"/>
</dbReference>
<dbReference type="InterPro" id="IPR050084">
    <property type="entry name" value="NADPH_dep_7-cyano-7-deazaG_red"/>
</dbReference>
<keyword evidence="4 5" id="KW-0560">Oxidoreductase</keyword>
<dbReference type="Pfam" id="PF14489">
    <property type="entry name" value="QueF"/>
    <property type="match status" value="1"/>
</dbReference>
<feature type="region of interest" description="Disordered" evidence="6">
    <location>
        <begin position="1"/>
        <end position="20"/>
    </location>
</feature>
<keyword evidence="9" id="KW-1185">Reference proteome</keyword>
<dbReference type="PANTHER" id="PTHR34354:SF1">
    <property type="entry name" value="NADPH-DEPENDENT 7-CYANO-7-DEAZAGUANINE REDUCTASE"/>
    <property type="match status" value="1"/>
</dbReference>